<proteinExistence type="predicted"/>
<protein>
    <recommendedName>
        <fullName evidence="1">ChrB N-terminal domain-containing protein</fullName>
    </recommendedName>
</protein>
<dbReference type="EMBL" id="CP002109">
    <property type="protein sequence ID" value="ADL05371.1"/>
    <property type="molecule type" value="Genomic_DNA"/>
</dbReference>
<dbReference type="AlphaFoldDB" id="D9R6G1"/>
<evidence type="ECO:0000313" key="3">
    <source>
        <dbReference type="Proteomes" id="UP000001662"/>
    </source>
</evidence>
<accession>D9R6G1</accession>
<reference evidence="2" key="1">
    <citation type="submission" date="2010-07" db="EMBL/GenBank/DDBJ databases">
        <title>Complete sequence of Clostridium saccharolyticum WM1.</title>
        <authorList>
            <consortium name="US DOE Joint Genome Institute"/>
            <person name="Lucas S."/>
            <person name="Copeland A."/>
            <person name="Lapidus A."/>
            <person name="Cheng J.-F."/>
            <person name="Bruce D."/>
            <person name="Goodwin L."/>
            <person name="Pitluck S."/>
            <person name="Chertkov O."/>
            <person name="Detter J.C."/>
            <person name="Han C."/>
            <person name="Tapia R."/>
            <person name="Land M."/>
            <person name="Hauser L."/>
            <person name="Chang Y.-J."/>
            <person name="Jeffries C."/>
            <person name="Kyrpides N."/>
            <person name="Ivanova N."/>
            <person name="Mikhailova N."/>
            <person name="Mouttaki H."/>
            <person name="Lin L."/>
            <person name="Zhou J."/>
            <person name="Hemme C.L."/>
            <person name="Woyke T."/>
        </authorList>
    </citation>
    <scope>NUCLEOTIDE SEQUENCE [LARGE SCALE GENOMIC DNA]</scope>
    <source>
        <strain evidence="2">WM1</strain>
    </source>
</reference>
<dbReference type="Proteomes" id="UP000001662">
    <property type="component" value="Chromosome"/>
</dbReference>
<dbReference type="InterPro" id="IPR046858">
    <property type="entry name" value="ChrB_N"/>
</dbReference>
<gene>
    <name evidence="2" type="ordered locus">Closa_2829</name>
</gene>
<keyword evidence="3" id="KW-1185">Reference proteome</keyword>
<organism evidence="2 3">
    <name type="scientific">Lacrimispora saccharolytica (strain ATCC 35040 / DSM 2544 / NRCC 2533 / WM1)</name>
    <name type="common">Clostridium saccharolyticum</name>
    <dbReference type="NCBI Taxonomy" id="610130"/>
    <lineage>
        <taxon>Bacteria</taxon>
        <taxon>Bacillati</taxon>
        <taxon>Bacillota</taxon>
        <taxon>Clostridia</taxon>
        <taxon>Lachnospirales</taxon>
        <taxon>Lachnospiraceae</taxon>
        <taxon>Lacrimispora</taxon>
    </lineage>
</organism>
<feature type="domain" description="ChrB N-terminal" evidence="1">
    <location>
        <begin position="18"/>
        <end position="93"/>
    </location>
</feature>
<evidence type="ECO:0000313" key="2">
    <source>
        <dbReference type="EMBL" id="ADL05371.1"/>
    </source>
</evidence>
<evidence type="ECO:0000259" key="1">
    <source>
        <dbReference type="Pfam" id="PF20229"/>
    </source>
</evidence>
<dbReference type="HOGENOM" id="CLU_114046_1_0_9"/>
<name>D9R6G1_LACSW</name>
<sequence length="147" mass="17689">MQWLMFQYSVPNKPSKLRVYVWRKLKALRAEQLLEGLYALPLTAKTTEQLEWLCAEVFEMSGEAVLWKSECLSALQEEKLISRFGEEAHKGYRKIQEMLSQKPEENQKAWLDNIMRLYADIRYHDYFDTQQHYTIHTQIEKHYREGK</sequence>
<dbReference type="STRING" id="610130.Closa_2829"/>
<dbReference type="KEGG" id="csh:Closa_2829"/>
<dbReference type="PaxDb" id="610130-Closa_2829"/>
<dbReference type="Pfam" id="PF20229">
    <property type="entry name" value="ChrB_N"/>
    <property type="match status" value="1"/>
</dbReference>
<dbReference type="eggNOG" id="COG4275">
    <property type="taxonomic scope" value="Bacteria"/>
</dbReference>